<dbReference type="Proteomes" id="UP000198728">
    <property type="component" value="Unassembled WGS sequence"/>
</dbReference>
<evidence type="ECO:0000259" key="1">
    <source>
        <dbReference type="Pfam" id="PF03050"/>
    </source>
</evidence>
<accession>A0A1I1RG62</accession>
<reference evidence="3 4" key="1">
    <citation type="submission" date="2016-10" db="EMBL/GenBank/DDBJ databases">
        <authorList>
            <person name="de Groot N.N."/>
        </authorList>
    </citation>
    <scope>NUCLEOTIDE SEQUENCE [LARGE SCALE GENOMIC DNA]</scope>
    <source>
        <strain evidence="3 4">DSM 19548</strain>
    </source>
</reference>
<dbReference type="AlphaFoldDB" id="A0A1I1RG62"/>
<organism evidence="3 4">
    <name type="scientific">Tropicimonas isoalkanivorans</name>
    <dbReference type="NCBI Taxonomy" id="441112"/>
    <lineage>
        <taxon>Bacteria</taxon>
        <taxon>Pseudomonadati</taxon>
        <taxon>Pseudomonadota</taxon>
        <taxon>Alphaproteobacteria</taxon>
        <taxon>Rhodobacterales</taxon>
        <taxon>Roseobacteraceae</taxon>
        <taxon>Tropicimonas</taxon>
    </lineage>
</organism>
<keyword evidence="4" id="KW-1185">Reference proteome</keyword>
<feature type="non-terminal residue" evidence="3">
    <location>
        <position position="1"/>
    </location>
</feature>
<dbReference type="EMBL" id="FOLG01000028">
    <property type="protein sequence ID" value="SFD29410.1"/>
    <property type="molecule type" value="Genomic_DNA"/>
</dbReference>
<feature type="domain" description="Transposase IS66 central" evidence="1">
    <location>
        <begin position="2"/>
        <end position="40"/>
    </location>
</feature>
<sequence>QTFLHDGRVEIDSNSVENLIRPIALNRKNALFAGHDEGGRAWGRIASLIETAKINGVEPFAYLKALLEAIAAGHPQGRIDELLPWNFNPSS</sequence>
<dbReference type="InterPro" id="IPR004291">
    <property type="entry name" value="Transposase_IS66_central"/>
</dbReference>
<evidence type="ECO:0000259" key="2">
    <source>
        <dbReference type="Pfam" id="PF13817"/>
    </source>
</evidence>
<gene>
    <name evidence="3" type="ORF">SAMN04488094_1281</name>
</gene>
<dbReference type="InterPro" id="IPR039552">
    <property type="entry name" value="IS66_C"/>
</dbReference>
<dbReference type="PANTHER" id="PTHR33678:SF1">
    <property type="entry name" value="BLL1576 PROTEIN"/>
    <property type="match status" value="1"/>
</dbReference>
<dbReference type="InterPro" id="IPR052344">
    <property type="entry name" value="Transposase-related"/>
</dbReference>
<protein>
    <submittedName>
        <fullName evidence="3">Transposase IS66 family protein</fullName>
    </submittedName>
</protein>
<proteinExistence type="predicted"/>
<feature type="domain" description="Transposase IS66 C-terminal" evidence="2">
    <location>
        <begin position="47"/>
        <end position="85"/>
    </location>
</feature>
<dbReference type="STRING" id="441112.SAMN04488094_1281"/>
<dbReference type="Pfam" id="PF03050">
    <property type="entry name" value="DDE_Tnp_IS66"/>
    <property type="match status" value="1"/>
</dbReference>
<dbReference type="RefSeq" id="WP_143089940.1">
    <property type="nucleotide sequence ID" value="NZ_FOLG01000028.1"/>
</dbReference>
<evidence type="ECO:0000313" key="4">
    <source>
        <dbReference type="Proteomes" id="UP000198728"/>
    </source>
</evidence>
<evidence type="ECO:0000313" key="3">
    <source>
        <dbReference type="EMBL" id="SFD29410.1"/>
    </source>
</evidence>
<dbReference type="PANTHER" id="PTHR33678">
    <property type="entry name" value="BLL1576 PROTEIN"/>
    <property type="match status" value="1"/>
</dbReference>
<name>A0A1I1RG62_9RHOB</name>
<dbReference type="OrthoDB" id="9800877at2"/>
<dbReference type="Pfam" id="PF13817">
    <property type="entry name" value="DDE_Tnp_IS66_C"/>
    <property type="match status" value="1"/>
</dbReference>